<protein>
    <submittedName>
        <fullName evidence="1">Uncharacterized protein</fullName>
    </submittedName>
</protein>
<reference evidence="1 2" key="1">
    <citation type="submission" date="2019-01" db="EMBL/GenBank/DDBJ databases">
        <title>Draft genome sequence of Dictyobacter sp. Uno17.</title>
        <authorList>
            <person name="Wang C.M."/>
            <person name="Zheng Y."/>
            <person name="Sakai Y."/>
            <person name="Abe K."/>
            <person name="Yokota A."/>
            <person name="Yabe S."/>
        </authorList>
    </citation>
    <scope>NUCLEOTIDE SEQUENCE [LARGE SCALE GENOMIC DNA]</scope>
    <source>
        <strain evidence="1 2">Uno17</strain>
    </source>
</reference>
<comment type="caution">
    <text evidence="1">The sequence shown here is derived from an EMBL/GenBank/DDBJ whole genome shotgun (WGS) entry which is preliminary data.</text>
</comment>
<keyword evidence="2" id="KW-1185">Reference proteome</keyword>
<dbReference type="Proteomes" id="UP000322530">
    <property type="component" value="Unassembled WGS sequence"/>
</dbReference>
<evidence type="ECO:0000313" key="2">
    <source>
        <dbReference type="Proteomes" id="UP000322530"/>
    </source>
</evidence>
<organism evidence="1 2">
    <name type="scientific">Dictyobacter arantiisoli</name>
    <dbReference type="NCBI Taxonomy" id="2014874"/>
    <lineage>
        <taxon>Bacteria</taxon>
        <taxon>Bacillati</taxon>
        <taxon>Chloroflexota</taxon>
        <taxon>Ktedonobacteria</taxon>
        <taxon>Ktedonobacterales</taxon>
        <taxon>Dictyobacteraceae</taxon>
        <taxon>Dictyobacter</taxon>
    </lineage>
</organism>
<evidence type="ECO:0000313" key="1">
    <source>
        <dbReference type="EMBL" id="GCF12016.1"/>
    </source>
</evidence>
<dbReference type="EMBL" id="BIXY01000212">
    <property type="protein sequence ID" value="GCF12016.1"/>
    <property type="molecule type" value="Genomic_DNA"/>
</dbReference>
<dbReference type="OrthoDB" id="4334464at2"/>
<accession>A0A5A5TLG1</accession>
<gene>
    <name evidence="1" type="ORF">KDI_55800</name>
</gene>
<dbReference type="AlphaFoldDB" id="A0A5A5TLG1"/>
<proteinExistence type="predicted"/>
<sequence>MQPLSWNPPIELSAKEEQIVKRIKKAKLFIFLRQYRHMFFDEAFQGELAEMYQASSRGQPPIAPAG</sequence>
<name>A0A5A5TLG1_9CHLR</name>